<evidence type="ECO:0000259" key="2">
    <source>
        <dbReference type="SMART" id="SM00065"/>
    </source>
</evidence>
<reference evidence="3 4" key="1">
    <citation type="journal article" date="2023" name="Commun. Biol.">
        <title>Genome analysis of Parmales, the sister group of diatoms, reveals the evolutionary specialization of diatoms from phago-mixotrophs to photoautotrophs.</title>
        <authorList>
            <person name="Ban H."/>
            <person name="Sato S."/>
            <person name="Yoshikawa S."/>
            <person name="Yamada K."/>
            <person name="Nakamura Y."/>
            <person name="Ichinomiya M."/>
            <person name="Sato N."/>
            <person name="Blanc-Mathieu R."/>
            <person name="Endo H."/>
            <person name="Kuwata A."/>
            <person name="Ogata H."/>
        </authorList>
    </citation>
    <scope>NUCLEOTIDE SEQUENCE [LARGE SCALE GENOMIC DNA]</scope>
</reference>
<organism evidence="3 4">
    <name type="scientific">Tetraparma gracilis</name>
    <dbReference type="NCBI Taxonomy" id="2962635"/>
    <lineage>
        <taxon>Eukaryota</taxon>
        <taxon>Sar</taxon>
        <taxon>Stramenopiles</taxon>
        <taxon>Ochrophyta</taxon>
        <taxon>Bolidophyceae</taxon>
        <taxon>Parmales</taxon>
        <taxon>Triparmaceae</taxon>
        <taxon>Tetraparma</taxon>
    </lineage>
</organism>
<feature type="region of interest" description="Disordered" evidence="1">
    <location>
        <begin position="428"/>
        <end position="456"/>
    </location>
</feature>
<dbReference type="SMART" id="SM00065">
    <property type="entry name" value="GAF"/>
    <property type="match status" value="1"/>
</dbReference>
<dbReference type="Proteomes" id="UP001165060">
    <property type="component" value="Unassembled WGS sequence"/>
</dbReference>
<protein>
    <recommendedName>
        <fullName evidence="2">GAF domain-containing protein</fullName>
    </recommendedName>
</protein>
<feature type="compositionally biased region" description="Basic and acidic residues" evidence="1">
    <location>
        <begin position="203"/>
        <end position="213"/>
    </location>
</feature>
<evidence type="ECO:0000313" key="3">
    <source>
        <dbReference type="EMBL" id="GMI35058.1"/>
    </source>
</evidence>
<feature type="domain" description="GAF" evidence="2">
    <location>
        <begin position="234"/>
        <end position="382"/>
    </location>
</feature>
<name>A0ABQ6MXS4_9STRA</name>
<dbReference type="InterPro" id="IPR003018">
    <property type="entry name" value="GAF"/>
</dbReference>
<gene>
    <name evidence="3" type="ORF">TeGR_g12913</name>
</gene>
<dbReference type="Pfam" id="PF01590">
    <property type="entry name" value="GAF"/>
    <property type="match status" value="1"/>
</dbReference>
<keyword evidence="4" id="KW-1185">Reference proteome</keyword>
<dbReference type="SUPFAM" id="SSF55781">
    <property type="entry name" value="GAF domain-like"/>
    <property type="match status" value="1"/>
</dbReference>
<feature type="compositionally biased region" description="Basic and acidic residues" evidence="1">
    <location>
        <begin position="107"/>
        <end position="161"/>
    </location>
</feature>
<evidence type="ECO:0000313" key="4">
    <source>
        <dbReference type="Proteomes" id="UP001165060"/>
    </source>
</evidence>
<dbReference type="Gene3D" id="3.30.450.40">
    <property type="match status" value="1"/>
</dbReference>
<feature type="region of interest" description="Disordered" evidence="1">
    <location>
        <begin position="70"/>
        <end position="161"/>
    </location>
</feature>
<feature type="compositionally biased region" description="Basic and acidic residues" evidence="1">
    <location>
        <begin position="429"/>
        <end position="456"/>
    </location>
</feature>
<sequence>MASSFTPAEVLGPLDMLEYSEALLVNLATPNGKALSAAKLGNVKCQHLSMMGITDFSTQRKIMARIKTLLAPAPEPKAEEEKGGDEDKEERLAAAAKSKGRRGSGARSERRSFERRASFDRKQQMDKINRMRAEKDGEAKSEKLDGMRRRSFDKDNAKKEKSEIMKDVEKNMLEDEHAEDRMNSRPQRKSLSGKTAIGMRFTESNDKTDERARNKDRAWAYGNSAQRAAKADDGLARIGAKVMREFKEECVCDRSSLMFFDSINSEMFFYSHEQRFKFDMSKGIAGYVAMTGEVVNVPDAYADSRFNQDMDKQTGFKTKSILCAPIKSRSQDGVVAVIQMLNKRSSDGEHAEFTEADENVIRNCAFKVSEALDLQYQTLVNAQIDMERISLDGARNAKPVLAKDMDTGGGHGDEAPLPEDSRLMTVASEKTDPFANERRQRQKEYGMEVREAKVGL</sequence>
<dbReference type="EMBL" id="BRYB01001854">
    <property type="protein sequence ID" value="GMI35058.1"/>
    <property type="molecule type" value="Genomic_DNA"/>
</dbReference>
<feature type="region of interest" description="Disordered" evidence="1">
    <location>
        <begin position="177"/>
        <end position="213"/>
    </location>
</feature>
<dbReference type="InterPro" id="IPR029016">
    <property type="entry name" value="GAF-like_dom_sf"/>
</dbReference>
<proteinExistence type="predicted"/>
<comment type="caution">
    <text evidence="3">The sequence shown here is derived from an EMBL/GenBank/DDBJ whole genome shotgun (WGS) entry which is preliminary data.</text>
</comment>
<accession>A0ABQ6MXS4</accession>
<evidence type="ECO:0000256" key="1">
    <source>
        <dbReference type="SAM" id="MobiDB-lite"/>
    </source>
</evidence>